<evidence type="ECO:0000313" key="3">
    <source>
        <dbReference type="Proteomes" id="UP001328733"/>
    </source>
</evidence>
<name>A0AAW9QUK3_9CHRO</name>
<reference evidence="2 3" key="1">
    <citation type="submission" date="2024-01" db="EMBL/GenBank/DDBJ databases">
        <title>Genomic insights into the taxonomy and metabolism of the cyanobacterium Pannus brasiliensis CCIBt3594.</title>
        <authorList>
            <person name="Machado M."/>
            <person name="Botero N.B."/>
            <person name="Andreote A.P.D."/>
            <person name="Feitosa A.M.T."/>
            <person name="Popin R."/>
            <person name="Sivonen K."/>
            <person name="Fiore M.F."/>
        </authorList>
    </citation>
    <scope>NUCLEOTIDE SEQUENCE [LARGE SCALE GENOMIC DNA]</scope>
    <source>
        <strain evidence="2 3">CCIBt3594</strain>
    </source>
</reference>
<gene>
    <name evidence="2" type="ORF">V0288_11460</name>
</gene>
<protein>
    <submittedName>
        <fullName evidence="2">DUF928 domain-containing protein</fullName>
    </submittedName>
</protein>
<dbReference type="InterPro" id="IPR010328">
    <property type="entry name" value="DUF928"/>
</dbReference>
<keyword evidence="3" id="KW-1185">Reference proteome</keyword>
<dbReference type="Proteomes" id="UP001328733">
    <property type="component" value="Unassembled WGS sequence"/>
</dbReference>
<dbReference type="RefSeq" id="WP_332865219.1">
    <property type="nucleotide sequence ID" value="NZ_JBAFSM010000019.1"/>
</dbReference>
<dbReference type="Pfam" id="PF06051">
    <property type="entry name" value="DUF928"/>
    <property type="match status" value="1"/>
</dbReference>
<evidence type="ECO:0000313" key="2">
    <source>
        <dbReference type="EMBL" id="MEG3437737.1"/>
    </source>
</evidence>
<feature type="region of interest" description="Disordered" evidence="1">
    <location>
        <begin position="31"/>
        <end position="54"/>
    </location>
</feature>
<comment type="caution">
    <text evidence="2">The sequence shown here is derived from an EMBL/GenBank/DDBJ whole genome shotgun (WGS) entry which is preliminary data.</text>
</comment>
<dbReference type="AlphaFoldDB" id="A0AAW9QUK3"/>
<organism evidence="2 3">
    <name type="scientific">Pannus brasiliensis CCIBt3594</name>
    <dbReference type="NCBI Taxonomy" id="1427578"/>
    <lineage>
        <taxon>Bacteria</taxon>
        <taxon>Bacillati</taxon>
        <taxon>Cyanobacteriota</taxon>
        <taxon>Cyanophyceae</taxon>
        <taxon>Oscillatoriophycideae</taxon>
        <taxon>Chroococcales</taxon>
        <taxon>Microcystaceae</taxon>
        <taxon>Pannus</taxon>
    </lineage>
</organism>
<evidence type="ECO:0000256" key="1">
    <source>
        <dbReference type="SAM" id="MobiDB-lite"/>
    </source>
</evidence>
<accession>A0AAW9QUK3</accession>
<dbReference type="EMBL" id="JBAFSM010000019">
    <property type="protein sequence ID" value="MEG3437737.1"/>
    <property type="molecule type" value="Genomic_DNA"/>
</dbReference>
<proteinExistence type="predicted"/>
<sequence length="238" mass="26363">MNRKVVFSFSSLALALLIGLAGGTFTGAKTLPKYVPPPPRDERRQSTVSGGSRGCDGIRNVSVTPLVPIDHVPTTTLSHPTFLFHLDAIFPRPLIFTLVEPGVAEPIFQKKFTLARAGIVSLNLPANSKGLEEGKEYYWTIALSCNDKRPSANTYARAAIERVPVSSELKRELDAESDRLGKAEMYALAGIWYDALALSYRSDVPARERSGETDYFRQLLQQIGLNRILQDEDFANRH</sequence>